<reference evidence="1 2" key="1">
    <citation type="submission" date="2016-12" db="EMBL/GenBank/DDBJ databases">
        <title>The new phylogeny of genus Mycobacterium.</title>
        <authorList>
            <person name="Tortoli E."/>
            <person name="Trovato A."/>
            <person name="Cirillo D.M."/>
        </authorList>
    </citation>
    <scope>NUCLEOTIDE SEQUENCE [LARGE SCALE GENOMIC DNA]</scope>
    <source>
        <strain evidence="1 2">DSM 44223</strain>
    </source>
</reference>
<dbReference type="EMBL" id="MVIH01000009">
    <property type="protein sequence ID" value="ORB50943.1"/>
    <property type="molecule type" value="Genomic_DNA"/>
</dbReference>
<protein>
    <recommendedName>
        <fullName evidence="3">SinR family protein</fullName>
    </recommendedName>
</protein>
<evidence type="ECO:0000313" key="2">
    <source>
        <dbReference type="Proteomes" id="UP000192534"/>
    </source>
</evidence>
<organism evidence="1 2">
    <name type="scientific">Mycolicibacterium rhodesiae</name>
    <name type="common">Mycobacterium rhodesiae</name>
    <dbReference type="NCBI Taxonomy" id="36814"/>
    <lineage>
        <taxon>Bacteria</taxon>
        <taxon>Bacillati</taxon>
        <taxon>Actinomycetota</taxon>
        <taxon>Actinomycetes</taxon>
        <taxon>Mycobacteriales</taxon>
        <taxon>Mycobacteriaceae</taxon>
        <taxon>Mycolicibacterium</taxon>
    </lineage>
</organism>
<sequence>MSTYYVVSYDLSKPGRDYEELHKFLRSHRDWAKVLESVWIVESDLTQLELVNAALKHMDANDHIIVTPYTGVAAWYNISPEVQKWIQKTHVS</sequence>
<gene>
    <name evidence="1" type="ORF">BST42_18760</name>
</gene>
<name>A0A1X0IRD2_MYCRH</name>
<comment type="caution">
    <text evidence="1">The sequence shown here is derived from an EMBL/GenBank/DDBJ whole genome shotgun (WGS) entry which is preliminary data.</text>
</comment>
<dbReference type="Proteomes" id="UP000192534">
    <property type="component" value="Unassembled WGS sequence"/>
</dbReference>
<proteinExistence type="predicted"/>
<dbReference type="RefSeq" id="WP_133057480.1">
    <property type="nucleotide sequence ID" value="NZ_JACKUO010000028.1"/>
</dbReference>
<evidence type="ECO:0008006" key="3">
    <source>
        <dbReference type="Google" id="ProtNLM"/>
    </source>
</evidence>
<dbReference type="AlphaFoldDB" id="A0A1X0IRD2"/>
<keyword evidence="2" id="KW-1185">Reference proteome</keyword>
<evidence type="ECO:0000313" key="1">
    <source>
        <dbReference type="EMBL" id="ORB50943.1"/>
    </source>
</evidence>
<dbReference type="OrthoDB" id="2656750at2"/>
<accession>A0A1X0IRD2</accession>